<dbReference type="OrthoDB" id="1261513at2"/>
<dbReference type="Proteomes" id="UP000323082">
    <property type="component" value="Unassembled WGS sequence"/>
</dbReference>
<comment type="caution">
    <text evidence="1">The sequence shown here is derived from an EMBL/GenBank/DDBJ whole genome shotgun (WGS) entry which is preliminary data.</text>
</comment>
<dbReference type="EMBL" id="VUNZ01000004">
    <property type="protein sequence ID" value="KAA2217571.1"/>
    <property type="molecule type" value="Genomic_DNA"/>
</dbReference>
<name>A0A5B2TSA6_9FLAO</name>
<gene>
    <name evidence="1" type="ORF">FW780_18115</name>
</gene>
<evidence type="ECO:0008006" key="3">
    <source>
        <dbReference type="Google" id="ProtNLM"/>
    </source>
</evidence>
<evidence type="ECO:0000313" key="1">
    <source>
        <dbReference type="EMBL" id="KAA2217571.1"/>
    </source>
</evidence>
<proteinExistence type="predicted"/>
<dbReference type="AlphaFoldDB" id="A0A5B2TSA6"/>
<evidence type="ECO:0000313" key="2">
    <source>
        <dbReference type="Proteomes" id="UP000323082"/>
    </source>
</evidence>
<accession>A0A5B2TSA6</accession>
<organism evidence="1 2">
    <name type="scientific">Chryseobacterium sediminis</name>
    <dbReference type="NCBI Taxonomy" id="1679494"/>
    <lineage>
        <taxon>Bacteria</taxon>
        <taxon>Pseudomonadati</taxon>
        <taxon>Bacteroidota</taxon>
        <taxon>Flavobacteriia</taxon>
        <taxon>Flavobacteriales</taxon>
        <taxon>Weeksellaceae</taxon>
        <taxon>Chryseobacterium group</taxon>
        <taxon>Chryseobacterium</taxon>
    </lineage>
</organism>
<reference evidence="1 2" key="1">
    <citation type="journal article" date="2015" name="Int. J. Syst. Evol. Microbiol.">
        <title>Chryseobacterium sediminis sp. nov., isolated from a river sediment.</title>
        <authorList>
            <person name="Kampfer P."/>
            <person name="Busse H.J."/>
            <person name="McInroy J.A."/>
            <person name="Glaeser S.P."/>
        </authorList>
    </citation>
    <scope>NUCLEOTIDE SEQUENCE [LARGE SCALE GENOMIC DNA]</scope>
    <source>
        <strain evidence="1 2">IMT-174</strain>
    </source>
</reference>
<sequence length="143" mass="16608">MKKIITATLLVVFGAMYAQKGHTKPQVNKIDNKLVGLWKGSEKDQQIVGMEKRWVMERKADGTFMLIFTTIQNCDVDQVIERGQWWIEKGEFHELHFNSGKTDIYTYKVLDPSHVKFDSKEQALDMATDNYSFVDTKIDEDNQ</sequence>
<dbReference type="RefSeq" id="WP_149835083.1">
    <property type="nucleotide sequence ID" value="NZ_VUNZ01000004.1"/>
</dbReference>
<protein>
    <recommendedName>
        <fullName evidence="3">Lipocalin family protein</fullName>
    </recommendedName>
</protein>